<dbReference type="Proteomes" id="UP001154282">
    <property type="component" value="Unassembled WGS sequence"/>
</dbReference>
<dbReference type="AlphaFoldDB" id="A0AAV0L013"/>
<protein>
    <recommendedName>
        <fullName evidence="2">Thioredoxin-like fold domain-containing protein</fullName>
    </recommendedName>
</protein>
<name>A0AAV0L013_9ROSI</name>
<accession>A0AAV0L013</accession>
<evidence type="ECO:0000313" key="4">
    <source>
        <dbReference type="Proteomes" id="UP001154282"/>
    </source>
</evidence>
<evidence type="ECO:0000313" key="3">
    <source>
        <dbReference type="EMBL" id="CAI0427820.1"/>
    </source>
</evidence>
<dbReference type="Pfam" id="PF17172">
    <property type="entry name" value="GST_N_4"/>
    <property type="match status" value="1"/>
</dbReference>
<feature type="region of interest" description="Disordered" evidence="1">
    <location>
        <begin position="240"/>
        <end position="285"/>
    </location>
</feature>
<dbReference type="PANTHER" id="PTHR12289">
    <property type="entry name" value="METAXIN RELATED"/>
    <property type="match status" value="1"/>
</dbReference>
<dbReference type="InterPro" id="IPR012336">
    <property type="entry name" value="Thioredoxin-like_fold"/>
</dbReference>
<evidence type="ECO:0000259" key="2">
    <source>
        <dbReference type="Pfam" id="PF17172"/>
    </source>
</evidence>
<comment type="caution">
    <text evidence="3">The sequence shown here is derived from an EMBL/GenBank/DDBJ whole genome shotgun (WGS) entry which is preliminary data.</text>
</comment>
<dbReference type="GO" id="GO:0006626">
    <property type="term" value="P:protein targeting to mitochondrion"/>
    <property type="evidence" value="ECO:0007669"/>
    <property type="project" value="TreeGrafter"/>
</dbReference>
<keyword evidence="4" id="KW-1185">Reference proteome</keyword>
<dbReference type="GO" id="GO:0005741">
    <property type="term" value="C:mitochondrial outer membrane"/>
    <property type="evidence" value="ECO:0007669"/>
    <property type="project" value="TreeGrafter"/>
</dbReference>
<sequence>MEESRDGDWTLVARKPYFGLPTACPVCLPVYIYLKFARCPFNLEINSAYPDSDQIPYVEGGTYVAYNNEKGGVIQQLKQDGVVDLDSEFSSLPEWVSMKAMMSSWLADAITYELWLGSGENSAKQIYYSDLPWVIGKVLFVKQVYDVKQRFNISKQNAEKKEEESERMAVIVSTIASANTMSKNKLFHPCRPTSLDADLVGHVLFTLKALPEDSVIRAALLEHGNLVRYAERHKNDFLTSGQSSASASNFQPPPSAAQARLMESLSGSKPKRKPKREKTEEEKSFQRKAKYFIGAQLVAVLLFLSLLGSSSKADLDEDDED</sequence>
<dbReference type="EMBL" id="CAMGYJ010000006">
    <property type="protein sequence ID" value="CAI0427820.1"/>
    <property type="molecule type" value="Genomic_DNA"/>
</dbReference>
<proteinExistence type="predicted"/>
<feature type="compositionally biased region" description="Polar residues" evidence="1">
    <location>
        <begin position="240"/>
        <end position="250"/>
    </location>
</feature>
<feature type="domain" description="Thioredoxin-like fold" evidence="2">
    <location>
        <begin position="25"/>
        <end position="117"/>
    </location>
</feature>
<organism evidence="3 4">
    <name type="scientific">Linum tenue</name>
    <dbReference type="NCBI Taxonomy" id="586396"/>
    <lineage>
        <taxon>Eukaryota</taxon>
        <taxon>Viridiplantae</taxon>
        <taxon>Streptophyta</taxon>
        <taxon>Embryophyta</taxon>
        <taxon>Tracheophyta</taxon>
        <taxon>Spermatophyta</taxon>
        <taxon>Magnoliopsida</taxon>
        <taxon>eudicotyledons</taxon>
        <taxon>Gunneridae</taxon>
        <taxon>Pentapetalae</taxon>
        <taxon>rosids</taxon>
        <taxon>fabids</taxon>
        <taxon>Malpighiales</taxon>
        <taxon>Linaceae</taxon>
        <taxon>Linum</taxon>
    </lineage>
</organism>
<gene>
    <name evidence="3" type="ORF">LITE_LOCUS21351</name>
</gene>
<reference evidence="3" key="1">
    <citation type="submission" date="2022-08" db="EMBL/GenBank/DDBJ databases">
        <authorList>
            <person name="Gutierrez-Valencia J."/>
        </authorList>
    </citation>
    <scope>NUCLEOTIDE SEQUENCE</scope>
</reference>
<evidence type="ECO:0000256" key="1">
    <source>
        <dbReference type="SAM" id="MobiDB-lite"/>
    </source>
</evidence>
<dbReference type="InterPro" id="IPR050931">
    <property type="entry name" value="Mito_Protein_Transport_Metaxin"/>
</dbReference>
<dbReference type="PANTHER" id="PTHR12289:SF41">
    <property type="entry name" value="FAILED AXON CONNECTIONS-RELATED"/>
    <property type="match status" value="1"/>
</dbReference>